<keyword evidence="11" id="KW-0732">Signal</keyword>
<dbReference type="PANTHER" id="PTHR40980:SF3">
    <property type="entry name" value="TONB-DEPENDENT RECEPTOR-LIKE BETA-BARREL DOMAIN-CONTAINING PROTEIN"/>
    <property type="match status" value="1"/>
</dbReference>
<dbReference type="Gene3D" id="2.170.130.10">
    <property type="entry name" value="TonB-dependent receptor, plug domain"/>
    <property type="match status" value="1"/>
</dbReference>
<feature type="domain" description="TonB-dependent receptor-like beta-barrel" evidence="12">
    <location>
        <begin position="368"/>
        <end position="876"/>
    </location>
</feature>
<evidence type="ECO:0000256" key="3">
    <source>
        <dbReference type="ARBA" id="ARBA00022452"/>
    </source>
</evidence>
<evidence type="ECO:0000256" key="11">
    <source>
        <dbReference type="SAM" id="SignalP"/>
    </source>
</evidence>
<dbReference type="InterPro" id="IPR012910">
    <property type="entry name" value="Plug_dom"/>
</dbReference>
<gene>
    <name evidence="14" type="ORF">G5B46_13105</name>
</gene>
<organism evidence="14">
    <name type="scientific">Caulobacter sp. 602-2</name>
    <dbReference type="NCBI Taxonomy" id="2710887"/>
    <lineage>
        <taxon>Bacteria</taxon>
        <taxon>Pseudomonadati</taxon>
        <taxon>Pseudomonadota</taxon>
        <taxon>Alphaproteobacteria</taxon>
        <taxon>Caulobacterales</taxon>
        <taxon>Caulobacteraceae</taxon>
        <taxon>Caulobacter</taxon>
    </lineage>
</organism>
<dbReference type="PROSITE" id="PS51318">
    <property type="entry name" value="TAT"/>
    <property type="match status" value="1"/>
</dbReference>
<keyword evidence="2 8" id="KW-0813">Transport</keyword>
<dbReference type="InterPro" id="IPR006311">
    <property type="entry name" value="TAT_signal"/>
</dbReference>
<keyword evidence="7 8" id="KW-0998">Cell outer membrane</keyword>
<accession>A0A6G4QYL5</accession>
<evidence type="ECO:0000256" key="4">
    <source>
        <dbReference type="ARBA" id="ARBA00022692"/>
    </source>
</evidence>
<dbReference type="PANTHER" id="PTHR40980">
    <property type="entry name" value="PLUG DOMAIN-CONTAINING PROTEIN"/>
    <property type="match status" value="1"/>
</dbReference>
<keyword evidence="14" id="KW-0675">Receptor</keyword>
<dbReference type="InterPro" id="IPR037066">
    <property type="entry name" value="Plug_dom_sf"/>
</dbReference>
<keyword evidence="3 8" id="KW-1134">Transmembrane beta strand</keyword>
<evidence type="ECO:0000256" key="7">
    <source>
        <dbReference type="ARBA" id="ARBA00023237"/>
    </source>
</evidence>
<dbReference type="PROSITE" id="PS52016">
    <property type="entry name" value="TONB_DEPENDENT_REC_3"/>
    <property type="match status" value="1"/>
</dbReference>
<dbReference type="Pfam" id="PF07715">
    <property type="entry name" value="Plug"/>
    <property type="match status" value="1"/>
</dbReference>
<evidence type="ECO:0000313" key="14">
    <source>
        <dbReference type="EMBL" id="NGM50549.1"/>
    </source>
</evidence>
<dbReference type="NCBIfam" id="TIGR01782">
    <property type="entry name" value="TonB-Xanth-Caul"/>
    <property type="match status" value="1"/>
</dbReference>
<evidence type="ECO:0000256" key="2">
    <source>
        <dbReference type="ARBA" id="ARBA00022448"/>
    </source>
</evidence>
<dbReference type="GO" id="GO:0009279">
    <property type="term" value="C:cell outer membrane"/>
    <property type="evidence" value="ECO:0007669"/>
    <property type="project" value="UniProtKB-SubCell"/>
</dbReference>
<dbReference type="InterPro" id="IPR039426">
    <property type="entry name" value="TonB-dep_rcpt-like"/>
</dbReference>
<feature type="chain" id="PRO_5026113507" evidence="11">
    <location>
        <begin position="31"/>
        <end position="909"/>
    </location>
</feature>
<dbReference type="InterPro" id="IPR000531">
    <property type="entry name" value="Beta-barrel_TonB"/>
</dbReference>
<evidence type="ECO:0000259" key="13">
    <source>
        <dbReference type="Pfam" id="PF07715"/>
    </source>
</evidence>
<sequence>MRHPNFTRRAQLAGVSAIVMAAFTAAPAFAQDAPADAAQPDTAVEEVVVTGVRASLRSAQAMKRDASQIVDSIVATDIGKLPDRNVAEALQRIPGIQIDRNYGEGANIAIRGLTQVRTEINGRDSFTAGEGRGLSFEDVPSEVLAGVDVYKNPAADLIEGGIGGLVNLRTRMPFDFSGRKLSASVTSNTYDFVEKTKPSASLLVSDRWDTSIGEIGVLANIAYQKGAFRQDTISTEPFYTLKPGDANYVNYPGYEGKTVTVPHGAGVNTTLGDRTRKGGVLGLQWRPNDRTEIYGQVVHSDYKFEWQDYSVFAYTGSNSILPVAGSTFKFDENGEFISGSFANVPYDSNTSFTQRHSVTTDYSIGGKWDATDDLTLSTDFQYVRAITDSVRSIVNVGATIPVFNHDISGDIPVITTGPSGYASNPSNFNLGYYLDHIDKSVGTEKAWRADAEYKPADAGILRSIKVGVRYTDREAVTRSSTYRFVGFFSPLSNYPNLYEVNQFDNFFRDKVDSFGPTVAFKRSIALDYRATLKALGLSEGVGYGPADTNTQGEQTYAMYGVARFGFDAGQFPVDGNVGLRVVRTNVTSAGFEGITPIVNYGQAGETSGATIYSPVEVAQSYTKALPSLNLRIHLKEDLQLRLAASKGLSRPTFNQLNANANIGQPGSTQQGRNSVTFGNPNLRPLEADQFDASLEWYFNKTGMLYGAAFYKKVDGFIYNVTRSDVPIVFPDGRTALFDITRPENGDDGKIKGFEVGYNQFFDFLPGLWSGLGVQANYTYVDSSAPNPTARDTSGVDLPNVPLEGLSKHSYNVVGIYEKGPISFRLAYNWRDDFVRTTSGNGTGNLPVYSKAFGQLDASATYDINDHMAFTIEGVNLTDTQRDTFFGKETRPRDSILVDRRVSATLRVDF</sequence>
<keyword evidence="4 8" id="KW-0812">Transmembrane</keyword>
<dbReference type="CDD" id="cd01347">
    <property type="entry name" value="ligand_gated_channel"/>
    <property type="match status" value="1"/>
</dbReference>
<evidence type="ECO:0000259" key="12">
    <source>
        <dbReference type="Pfam" id="PF00593"/>
    </source>
</evidence>
<reference evidence="14" key="1">
    <citation type="submission" date="2020-02" db="EMBL/GenBank/DDBJ databases">
        <authorList>
            <person name="Gao J."/>
            <person name="Sun J."/>
        </authorList>
    </citation>
    <scope>NUCLEOTIDE SEQUENCE</scope>
    <source>
        <strain evidence="14">602-2</strain>
    </source>
</reference>
<keyword evidence="6 8" id="KW-0472">Membrane</keyword>
<proteinExistence type="inferred from homology"/>
<feature type="domain" description="TonB-dependent receptor plug" evidence="13">
    <location>
        <begin position="63"/>
        <end position="164"/>
    </location>
</feature>
<dbReference type="EMBL" id="JAAKGT010000005">
    <property type="protein sequence ID" value="NGM50549.1"/>
    <property type="molecule type" value="Genomic_DNA"/>
</dbReference>
<evidence type="ECO:0000256" key="8">
    <source>
        <dbReference type="PROSITE-ProRule" id="PRU01360"/>
    </source>
</evidence>
<dbReference type="Gene3D" id="2.40.170.20">
    <property type="entry name" value="TonB-dependent receptor, beta-barrel domain"/>
    <property type="match status" value="1"/>
</dbReference>
<dbReference type="SUPFAM" id="SSF56935">
    <property type="entry name" value="Porins"/>
    <property type="match status" value="1"/>
</dbReference>
<dbReference type="RefSeq" id="WP_165259240.1">
    <property type="nucleotide sequence ID" value="NZ_JAAKGT010000005.1"/>
</dbReference>
<evidence type="ECO:0000256" key="9">
    <source>
        <dbReference type="RuleBase" id="RU003357"/>
    </source>
</evidence>
<dbReference type="AlphaFoldDB" id="A0A6G4QYL5"/>
<dbReference type="Pfam" id="PF00593">
    <property type="entry name" value="TonB_dep_Rec_b-barrel"/>
    <property type="match status" value="1"/>
</dbReference>
<feature type="signal peptide" evidence="11">
    <location>
        <begin position="1"/>
        <end position="30"/>
    </location>
</feature>
<protein>
    <submittedName>
        <fullName evidence="14">TonB-dependent receptor</fullName>
    </submittedName>
</protein>
<dbReference type="InterPro" id="IPR010104">
    <property type="entry name" value="TonB_rcpt_bac"/>
</dbReference>
<evidence type="ECO:0000256" key="6">
    <source>
        <dbReference type="ARBA" id="ARBA00023136"/>
    </source>
</evidence>
<evidence type="ECO:0000256" key="1">
    <source>
        <dbReference type="ARBA" id="ARBA00004571"/>
    </source>
</evidence>
<dbReference type="InterPro" id="IPR036942">
    <property type="entry name" value="Beta-barrel_TonB_sf"/>
</dbReference>
<comment type="similarity">
    <text evidence="8 9">Belongs to the TonB-dependent receptor family.</text>
</comment>
<evidence type="ECO:0000256" key="10">
    <source>
        <dbReference type="SAM" id="MobiDB-lite"/>
    </source>
</evidence>
<evidence type="ECO:0000256" key="5">
    <source>
        <dbReference type="ARBA" id="ARBA00023077"/>
    </source>
</evidence>
<name>A0A6G4QYL5_9CAUL</name>
<feature type="region of interest" description="Disordered" evidence="10">
    <location>
        <begin position="659"/>
        <end position="678"/>
    </location>
</feature>
<comment type="caution">
    <text evidence="14">The sequence shown here is derived from an EMBL/GenBank/DDBJ whole genome shotgun (WGS) entry which is preliminary data.</text>
</comment>
<keyword evidence="5 9" id="KW-0798">TonB box</keyword>
<comment type="subcellular location">
    <subcellularLocation>
        <location evidence="1 8">Cell outer membrane</location>
        <topology evidence="1 8">Multi-pass membrane protein</topology>
    </subcellularLocation>
</comment>